<name>A0ACB9ZMU8_CATRO</name>
<reference evidence="2" key="1">
    <citation type="journal article" date="2023" name="Nat. Plants">
        <title>Single-cell RNA sequencing provides a high-resolution roadmap for understanding the multicellular compartmentation of specialized metabolism.</title>
        <authorList>
            <person name="Sun S."/>
            <person name="Shen X."/>
            <person name="Li Y."/>
            <person name="Li Y."/>
            <person name="Wang S."/>
            <person name="Li R."/>
            <person name="Zhang H."/>
            <person name="Shen G."/>
            <person name="Guo B."/>
            <person name="Wei J."/>
            <person name="Xu J."/>
            <person name="St-Pierre B."/>
            <person name="Chen S."/>
            <person name="Sun C."/>
        </authorList>
    </citation>
    <scope>NUCLEOTIDE SEQUENCE [LARGE SCALE GENOMIC DNA]</scope>
</reference>
<sequence>MTEKRESFSYARALIEVDIAKELVTEVYIQLPKGKTREQDVIYENMPKFCPLCKMLGHSIDGCKKKEQEVKGGKQKERAQKQLKGASNAEFPKESAQTEGEQAREPHKETAVPTDHPPARNNPVTTVLSKRAKEGNTMAQGDNIDDKDQGRHLSQNSTHGLAATRRLVNDEEEEELETTPKSDKGVLIRITSILVDKGSKKTTGKDKGKMLMGKNKEKGLEKRKDWKVAHNFFDHKAGRIAIIWDPRRASLDFVETNFPSNTCHHHMSYFSQTGRQGASIILRGTGFHDMLCGLGTSRYQLNGDLLHMGKQSNMFGFRKDYANARILPSGFISDNSSCVVSLFEEPKIHKPSFMFLNMWCEHDLFVGLVEYTLCYKLKKLKRSLKDLNKKHYGHISAKAEAVKSELKQKHEELHDNPHDE</sequence>
<evidence type="ECO:0000313" key="2">
    <source>
        <dbReference type="Proteomes" id="UP001060085"/>
    </source>
</evidence>
<dbReference type="EMBL" id="CM044708">
    <property type="protein sequence ID" value="KAI5649026.1"/>
    <property type="molecule type" value="Genomic_DNA"/>
</dbReference>
<gene>
    <name evidence="1" type="ORF">M9H77_35031</name>
</gene>
<comment type="caution">
    <text evidence="1">The sequence shown here is derived from an EMBL/GenBank/DDBJ whole genome shotgun (WGS) entry which is preliminary data.</text>
</comment>
<organism evidence="1 2">
    <name type="scientific">Catharanthus roseus</name>
    <name type="common">Madagascar periwinkle</name>
    <name type="synonym">Vinca rosea</name>
    <dbReference type="NCBI Taxonomy" id="4058"/>
    <lineage>
        <taxon>Eukaryota</taxon>
        <taxon>Viridiplantae</taxon>
        <taxon>Streptophyta</taxon>
        <taxon>Embryophyta</taxon>
        <taxon>Tracheophyta</taxon>
        <taxon>Spermatophyta</taxon>
        <taxon>Magnoliopsida</taxon>
        <taxon>eudicotyledons</taxon>
        <taxon>Gunneridae</taxon>
        <taxon>Pentapetalae</taxon>
        <taxon>asterids</taxon>
        <taxon>lamiids</taxon>
        <taxon>Gentianales</taxon>
        <taxon>Apocynaceae</taxon>
        <taxon>Rauvolfioideae</taxon>
        <taxon>Vinceae</taxon>
        <taxon>Catharanthinae</taxon>
        <taxon>Catharanthus</taxon>
    </lineage>
</organism>
<accession>A0ACB9ZMU8</accession>
<dbReference type="Proteomes" id="UP001060085">
    <property type="component" value="Linkage Group LG08"/>
</dbReference>
<keyword evidence="2" id="KW-1185">Reference proteome</keyword>
<proteinExistence type="predicted"/>
<evidence type="ECO:0000313" key="1">
    <source>
        <dbReference type="EMBL" id="KAI5649026.1"/>
    </source>
</evidence>
<protein>
    <submittedName>
        <fullName evidence="1">Uncharacterized protein</fullName>
    </submittedName>
</protein>